<feature type="transmembrane region" description="Helical" evidence="1">
    <location>
        <begin position="91"/>
        <end position="108"/>
    </location>
</feature>
<gene>
    <name evidence="4" type="ORF">MM171A00981_0007</name>
    <name evidence="5" type="ORF">MM171B00756_0007</name>
    <name evidence="3" type="ORF">MM415B03312_0005</name>
    <name evidence="2" type="ORF">TM448A01226_0007</name>
    <name evidence="6" type="ORF">TM448B01341_0007</name>
</gene>
<dbReference type="EMBL" id="MT144117">
    <property type="protein sequence ID" value="QJA49092.1"/>
    <property type="molecule type" value="Genomic_DNA"/>
</dbReference>
<reference evidence="2" key="1">
    <citation type="submission" date="2020-03" db="EMBL/GenBank/DDBJ databases">
        <title>The deep terrestrial virosphere.</title>
        <authorList>
            <person name="Holmfeldt K."/>
            <person name="Nilsson E."/>
            <person name="Simone D."/>
            <person name="Lopez-Fernandez M."/>
            <person name="Wu X."/>
            <person name="de Brujin I."/>
            <person name="Lundin D."/>
            <person name="Andersson A."/>
            <person name="Bertilsson S."/>
            <person name="Dopson M."/>
        </authorList>
    </citation>
    <scope>NUCLEOTIDE SEQUENCE</scope>
    <source>
        <strain evidence="4">MM171A00981</strain>
        <strain evidence="5">MM171B00756</strain>
        <strain evidence="3">MM415B03312</strain>
        <strain evidence="2">TM448A01226</strain>
        <strain evidence="6">TM448B01341</strain>
    </source>
</reference>
<proteinExistence type="predicted"/>
<evidence type="ECO:0000313" key="6">
    <source>
        <dbReference type="EMBL" id="QJH98574.1"/>
    </source>
</evidence>
<evidence type="ECO:0000256" key="1">
    <source>
        <dbReference type="SAM" id="Phobius"/>
    </source>
</evidence>
<dbReference type="EMBL" id="MT143843">
    <property type="protein sequence ID" value="QJB03387.1"/>
    <property type="molecule type" value="Genomic_DNA"/>
</dbReference>
<sequence>MLGKILNFFTGGLPSEIAKQVGDHIRSKGENAVKAFMTEVAFDLELLKAGTGDPLHTRQVIALTFHFFMWGKLFITGHFPNDVIFQWGEQSVTIGFVYVVIIAFYFPVRAIEKWKKAF</sequence>
<dbReference type="AlphaFoldDB" id="A0A6H1ZNP3"/>
<dbReference type="EMBL" id="MT143001">
    <property type="protein sequence ID" value="QJA91624.1"/>
    <property type="molecule type" value="Genomic_DNA"/>
</dbReference>
<evidence type="ECO:0000313" key="4">
    <source>
        <dbReference type="EMBL" id="QJA99506.1"/>
    </source>
</evidence>
<keyword evidence="1" id="KW-1133">Transmembrane helix</keyword>
<name>A0A6H1ZNP3_9ZZZZ</name>
<evidence type="ECO:0000313" key="2">
    <source>
        <dbReference type="EMBL" id="QJA49092.1"/>
    </source>
</evidence>
<accession>A0A6H1ZNP3</accession>
<keyword evidence="1" id="KW-0472">Membrane</keyword>
<dbReference type="EMBL" id="MT143654">
    <property type="protein sequence ID" value="QJA99506.1"/>
    <property type="molecule type" value="Genomic_DNA"/>
</dbReference>
<evidence type="ECO:0000313" key="3">
    <source>
        <dbReference type="EMBL" id="QJA91624.1"/>
    </source>
</evidence>
<keyword evidence="1" id="KW-0812">Transmembrane</keyword>
<organism evidence="2">
    <name type="scientific">viral metagenome</name>
    <dbReference type="NCBI Taxonomy" id="1070528"/>
    <lineage>
        <taxon>unclassified sequences</taxon>
        <taxon>metagenomes</taxon>
        <taxon>organismal metagenomes</taxon>
    </lineage>
</organism>
<evidence type="ECO:0000313" key="5">
    <source>
        <dbReference type="EMBL" id="QJB03387.1"/>
    </source>
</evidence>
<protein>
    <submittedName>
        <fullName evidence="2">Uncharacterized protein</fullName>
    </submittedName>
</protein>
<dbReference type="EMBL" id="MT144741">
    <property type="protein sequence ID" value="QJH98574.1"/>
    <property type="molecule type" value="Genomic_DNA"/>
</dbReference>